<organism evidence="5 6">
    <name type="scientific">Carboxylicivirga linearis</name>
    <dbReference type="NCBI Taxonomy" id="1628157"/>
    <lineage>
        <taxon>Bacteria</taxon>
        <taxon>Pseudomonadati</taxon>
        <taxon>Bacteroidota</taxon>
        <taxon>Bacteroidia</taxon>
        <taxon>Marinilabiliales</taxon>
        <taxon>Marinilabiliaceae</taxon>
        <taxon>Carboxylicivirga</taxon>
    </lineage>
</organism>
<comment type="similarity">
    <text evidence="2">Belongs to the bacterial solute-binding protein 2 family.</text>
</comment>
<feature type="domain" description="Periplasmic binding protein" evidence="4">
    <location>
        <begin position="40"/>
        <end position="283"/>
    </location>
</feature>
<comment type="caution">
    <text evidence="5">The sequence shown here is derived from an EMBL/GenBank/DDBJ whole genome shotgun (WGS) entry which is preliminary data.</text>
</comment>
<keyword evidence="6" id="KW-1185">Reference proteome</keyword>
<evidence type="ECO:0000313" key="5">
    <source>
        <dbReference type="EMBL" id="MBS2099036.1"/>
    </source>
</evidence>
<name>A0ABS5JVV4_9BACT</name>
<comment type="subcellular location">
    <subcellularLocation>
        <location evidence="1">Cell envelope</location>
    </subcellularLocation>
</comment>
<dbReference type="EMBL" id="JAGUCO010000007">
    <property type="protein sequence ID" value="MBS2099036.1"/>
    <property type="molecule type" value="Genomic_DNA"/>
</dbReference>
<reference evidence="5 6" key="1">
    <citation type="journal article" date="2015" name="Int. J. Syst. Evol. Microbiol.">
        <title>Carboxylicivirga linearis sp. nov., isolated from a sea cucumber culture pond.</title>
        <authorList>
            <person name="Wang F.Q."/>
            <person name="Zhou Y.X."/>
            <person name="Lin X.Z."/>
            <person name="Chen G.J."/>
            <person name="Du Z.J."/>
        </authorList>
    </citation>
    <scope>NUCLEOTIDE SEQUENCE [LARGE SCALE GENOMIC DNA]</scope>
    <source>
        <strain evidence="5 6">FB218</strain>
    </source>
</reference>
<proteinExistence type="inferred from homology"/>
<accession>A0ABS5JVV4</accession>
<dbReference type="Proteomes" id="UP000708576">
    <property type="component" value="Unassembled WGS sequence"/>
</dbReference>
<dbReference type="PANTHER" id="PTHR30036">
    <property type="entry name" value="D-XYLOSE-BINDING PERIPLASMIC PROTEIN"/>
    <property type="match status" value="1"/>
</dbReference>
<dbReference type="RefSeq" id="WP_212216276.1">
    <property type="nucleotide sequence ID" value="NZ_JAGUCO010000007.1"/>
</dbReference>
<dbReference type="Pfam" id="PF13407">
    <property type="entry name" value="Peripla_BP_4"/>
    <property type="match status" value="1"/>
</dbReference>
<evidence type="ECO:0000313" key="6">
    <source>
        <dbReference type="Proteomes" id="UP000708576"/>
    </source>
</evidence>
<evidence type="ECO:0000256" key="3">
    <source>
        <dbReference type="ARBA" id="ARBA00022729"/>
    </source>
</evidence>
<gene>
    <name evidence="5" type="ORF">KEM10_12160</name>
</gene>
<evidence type="ECO:0000256" key="2">
    <source>
        <dbReference type="ARBA" id="ARBA00007639"/>
    </source>
</evidence>
<keyword evidence="3" id="KW-0732">Signal</keyword>
<evidence type="ECO:0000256" key="1">
    <source>
        <dbReference type="ARBA" id="ARBA00004196"/>
    </source>
</evidence>
<dbReference type="InterPro" id="IPR050555">
    <property type="entry name" value="Bact_Solute-Bind_Prot2"/>
</dbReference>
<dbReference type="Gene3D" id="3.40.50.2300">
    <property type="match status" value="2"/>
</dbReference>
<protein>
    <submittedName>
        <fullName evidence="5">Substrate-binding domain-containing protein</fullName>
    </submittedName>
</protein>
<dbReference type="SUPFAM" id="SSF53822">
    <property type="entry name" value="Periplasmic binding protein-like I"/>
    <property type="match status" value="1"/>
</dbReference>
<dbReference type="InterPro" id="IPR028082">
    <property type="entry name" value="Peripla_BP_I"/>
</dbReference>
<dbReference type="InterPro" id="IPR025997">
    <property type="entry name" value="SBP_2_dom"/>
</dbReference>
<dbReference type="PROSITE" id="PS51257">
    <property type="entry name" value="PROKAR_LIPOPROTEIN"/>
    <property type="match status" value="1"/>
</dbReference>
<sequence>MKIHTLLAALVILLSSCSKNDNYKIGFLYSSEVTKRFVIEGNYFKERATELGAEVQIDNGNGNEALQYDKAIEMFDSGIDALVLIAINANSAAAIVREGQSRGVKVIAYNRIIFNCEPDLFISGDTKQLGQLMVNEVLKKRKEGKVIILGGDKYDRNAIGLMNSIDEEIKPYVESGAFKILYKTYIEEWSDKNTEYEMRQFMSLRHEKPDIVFSGFDGMSDAVIKILEENNMLDGVLITGQDAEITGIKNIVAGKQLMTAYHPLKKNAYTAAEQTIQMLEGKKIDEELLSLTNNGTADIPTIKIPSIPITKDNIDKELIKTGVYTKQEVYN</sequence>
<dbReference type="PANTHER" id="PTHR30036:SF1">
    <property type="entry name" value="D-XYLOSE-BINDING PERIPLASMIC PROTEIN"/>
    <property type="match status" value="1"/>
</dbReference>
<evidence type="ECO:0000259" key="4">
    <source>
        <dbReference type="Pfam" id="PF13407"/>
    </source>
</evidence>